<dbReference type="EMBL" id="CATKSH010000010">
    <property type="protein sequence ID" value="CAI9121001.1"/>
    <property type="molecule type" value="Genomic_DNA"/>
</dbReference>
<comment type="caution">
    <text evidence="1">The sequence shown here is derived from an EMBL/GenBank/DDBJ whole genome shotgun (WGS) entry which is preliminary data.</text>
</comment>
<organism evidence="1 2">
    <name type="scientific">Brytella acorum</name>
    <dbReference type="NCBI Taxonomy" id="2959299"/>
    <lineage>
        <taxon>Bacteria</taxon>
        <taxon>Pseudomonadati</taxon>
        <taxon>Pseudomonadota</taxon>
        <taxon>Alphaproteobacteria</taxon>
        <taxon>Acetobacterales</taxon>
        <taxon>Acetobacteraceae</taxon>
        <taxon>Brytella</taxon>
    </lineage>
</organism>
<dbReference type="Proteomes" id="UP001176960">
    <property type="component" value="Unassembled WGS sequence"/>
</dbReference>
<keyword evidence="2" id="KW-1185">Reference proteome</keyword>
<evidence type="ECO:0000313" key="2">
    <source>
        <dbReference type="Proteomes" id="UP001176960"/>
    </source>
</evidence>
<dbReference type="Pfam" id="PF13692">
    <property type="entry name" value="Glyco_trans_1_4"/>
    <property type="match status" value="1"/>
</dbReference>
<reference evidence="1" key="1">
    <citation type="submission" date="2023-03" db="EMBL/GenBank/DDBJ databases">
        <authorList>
            <person name="Cleenwerck I."/>
        </authorList>
    </citation>
    <scope>NUCLEOTIDE SEQUENCE</scope>
    <source>
        <strain evidence="1">LMG 32879</strain>
    </source>
</reference>
<dbReference type="RefSeq" id="WP_289842202.1">
    <property type="nucleotide sequence ID" value="NZ_CATKSH010000010.1"/>
</dbReference>
<dbReference type="AlphaFoldDB" id="A0AA35UWY2"/>
<evidence type="ECO:0000313" key="1">
    <source>
        <dbReference type="EMBL" id="CAI9121001.1"/>
    </source>
</evidence>
<dbReference type="SUPFAM" id="SSF53756">
    <property type="entry name" value="UDP-Glycosyltransferase/glycogen phosphorylase"/>
    <property type="match status" value="1"/>
</dbReference>
<proteinExistence type="predicted"/>
<protein>
    <submittedName>
        <fullName evidence="1">Glycosyltransferase family 4 protein</fullName>
    </submittedName>
</protein>
<name>A0AA35UWY2_9PROT</name>
<dbReference type="Gene3D" id="3.40.50.2000">
    <property type="entry name" value="Glycogen Phosphorylase B"/>
    <property type="match status" value="1"/>
</dbReference>
<accession>A0AA35UWY2</accession>
<gene>
    <name evidence="1" type="ORF">LMG32879_001845</name>
</gene>
<sequence>MFKKLAGLWSRSGPAVTPPHTVLLADCNFPRPLHDAGSVETVALIGSLRGLGFQVAFLALGEFFLSPDQRDPEARAALERQGVLCLSPSPDQGATGDLGIADACASLPSVSVCILARVCCGGAFAETLRATFPKARFLFLPHDLHFLREEREALLQGDGEALAAARQTREQERHLLETCDATLMVSRYEIDVARQLVPGALCVHLPLTRHVTARAMSAGRRDIGFIGNFGHRPNGDAVRHFLDVLWPSIMAHSPDTRFHVIGDGAPDWLRALQSETVMIHGHVPDLDALLKRLRLTVAPLRFGAGAKGKVISSLAQGVPCVMSAIAAEGMDFPVGVTDTCCATDDARFIRMTLSLLQDDALWQHVSDAATRMVEDMHGPDVMKRQLATLLDGFSLLP</sequence>